<evidence type="ECO:0000313" key="2">
    <source>
        <dbReference type="Proteomes" id="UP000182412"/>
    </source>
</evidence>
<protein>
    <submittedName>
        <fullName evidence="1">Uncharacterized protein</fullName>
    </submittedName>
</protein>
<dbReference type="Proteomes" id="UP000182412">
    <property type="component" value="Unassembled WGS sequence"/>
</dbReference>
<dbReference type="AlphaFoldDB" id="A0A1H0UY22"/>
<accession>A0A1H0UY22</accession>
<sequence>MFRSVGKFTPDEVDKTAFVRVDLPALFGDDKSFLSKSLNGNGDKITILQNAIARQR</sequence>
<reference evidence="1 2" key="1">
    <citation type="submission" date="2016-10" db="EMBL/GenBank/DDBJ databases">
        <authorList>
            <person name="de Groot N.N."/>
        </authorList>
    </citation>
    <scope>NUCLEOTIDE SEQUENCE [LARGE SCALE GENOMIC DNA]</scope>
    <source>
        <strain evidence="1 2">S137</strain>
    </source>
</reference>
<organism evidence="1 2">
    <name type="scientific">Selenomonas ruminantium</name>
    <dbReference type="NCBI Taxonomy" id="971"/>
    <lineage>
        <taxon>Bacteria</taxon>
        <taxon>Bacillati</taxon>
        <taxon>Bacillota</taxon>
        <taxon>Negativicutes</taxon>
        <taxon>Selenomonadales</taxon>
        <taxon>Selenomonadaceae</taxon>
        <taxon>Selenomonas</taxon>
    </lineage>
</organism>
<proteinExistence type="predicted"/>
<dbReference type="EMBL" id="FNJQ01000040">
    <property type="protein sequence ID" value="SDP70798.1"/>
    <property type="molecule type" value="Genomic_DNA"/>
</dbReference>
<dbReference type="RefSeq" id="WP_256324688.1">
    <property type="nucleotide sequence ID" value="NZ_FNJQ01000040.1"/>
</dbReference>
<name>A0A1H0UY22_SELRU</name>
<evidence type="ECO:0000313" key="1">
    <source>
        <dbReference type="EMBL" id="SDP70798.1"/>
    </source>
</evidence>
<gene>
    <name evidence="1" type="ORF">SAMN05216366_14017</name>
</gene>